<dbReference type="Proteomes" id="UP000284706">
    <property type="component" value="Unassembled WGS sequence"/>
</dbReference>
<dbReference type="OrthoDB" id="2143914at2759"/>
<evidence type="ECO:0000256" key="5">
    <source>
        <dbReference type="SAM" id="MobiDB-lite"/>
    </source>
</evidence>
<accession>A0A409VRH0</accession>
<dbReference type="PROSITE" id="PS51293">
    <property type="entry name" value="SANT"/>
    <property type="match status" value="1"/>
</dbReference>
<dbReference type="Pfam" id="PF00249">
    <property type="entry name" value="Myb_DNA-binding"/>
    <property type="match status" value="1"/>
</dbReference>
<dbReference type="GO" id="GO:0042795">
    <property type="term" value="P:snRNA transcription by RNA polymerase II"/>
    <property type="evidence" value="ECO:0007669"/>
    <property type="project" value="TreeGrafter"/>
</dbReference>
<dbReference type="InterPro" id="IPR009057">
    <property type="entry name" value="Homeodomain-like_sf"/>
</dbReference>
<dbReference type="Pfam" id="PF13921">
    <property type="entry name" value="Myb_DNA-bind_6"/>
    <property type="match status" value="1"/>
</dbReference>
<dbReference type="Gene3D" id="1.10.10.60">
    <property type="entry name" value="Homeodomain-like"/>
    <property type="match status" value="3"/>
</dbReference>
<reference evidence="9 10" key="1">
    <citation type="journal article" date="2018" name="Evol. Lett.">
        <title>Horizontal gene cluster transfer increased hallucinogenic mushroom diversity.</title>
        <authorList>
            <person name="Reynolds H.T."/>
            <person name="Vijayakumar V."/>
            <person name="Gluck-Thaler E."/>
            <person name="Korotkin H.B."/>
            <person name="Matheny P.B."/>
            <person name="Slot J.C."/>
        </authorList>
    </citation>
    <scope>NUCLEOTIDE SEQUENCE [LARGE SCALE GENOMIC DNA]</scope>
    <source>
        <strain evidence="9 10">SRW20</strain>
    </source>
</reference>
<evidence type="ECO:0000256" key="4">
    <source>
        <dbReference type="ARBA" id="ARBA00023242"/>
    </source>
</evidence>
<evidence type="ECO:0008006" key="11">
    <source>
        <dbReference type="Google" id="ProtNLM"/>
    </source>
</evidence>
<feature type="compositionally biased region" description="Basic residues" evidence="5">
    <location>
        <begin position="474"/>
        <end position="484"/>
    </location>
</feature>
<feature type="compositionally biased region" description="Low complexity" evidence="5">
    <location>
        <begin position="723"/>
        <end position="732"/>
    </location>
</feature>
<gene>
    <name evidence="9" type="ORF">CVT26_001688</name>
</gene>
<dbReference type="PANTHER" id="PTHR46621:SF1">
    <property type="entry name" value="SNRNA-ACTIVATING PROTEIN COMPLEX SUBUNIT 4"/>
    <property type="match status" value="1"/>
</dbReference>
<dbReference type="CDD" id="cd00167">
    <property type="entry name" value="SANT"/>
    <property type="match status" value="3"/>
</dbReference>
<protein>
    <recommendedName>
        <fullName evidence="11">snRNA-activating protein complex subunit 4</fullName>
    </recommendedName>
</protein>
<name>A0A409VRH0_9AGAR</name>
<keyword evidence="10" id="KW-1185">Reference proteome</keyword>
<dbReference type="PROSITE" id="PS51294">
    <property type="entry name" value="HTH_MYB"/>
    <property type="match status" value="2"/>
</dbReference>
<feature type="compositionally biased region" description="Polar residues" evidence="5">
    <location>
        <begin position="509"/>
        <end position="523"/>
    </location>
</feature>
<dbReference type="PROSITE" id="PS50090">
    <property type="entry name" value="MYB_LIKE"/>
    <property type="match status" value="3"/>
</dbReference>
<feature type="domain" description="Myb-like" evidence="6">
    <location>
        <begin position="289"/>
        <end position="339"/>
    </location>
</feature>
<feature type="compositionally biased region" description="Low complexity" evidence="5">
    <location>
        <begin position="442"/>
        <end position="459"/>
    </location>
</feature>
<evidence type="ECO:0000256" key="2">
    <source>
        <dbReference type="ARBA" id="ARBA00023125"/>
    </source>
</evidence>
<evidence type="ECO:0000259" key="8">
    <source>
        <dbReference type="PROSITE" id="PS51294"/>
    </source>
</evidence>
<keyword evidence="4" id="KW-0539">Nucleus</keyword>
<feature type="compositionally biased region" description="Basic and acidic residues" evidence="5">
    <location>
        <begin position="673"/>
        <end position="684"/>
    </location>
</feature>
<dbReference type="SMART" id="SM00717">
    <property type="entry name" value="SANT"/>
    <property type="match status" value="5"/>
</dbReference>
<evidence type="ECO:0000256" key="1">
    <source>
        <dbReference type="ARBA" id="ARBA00023015"/>
    </source>
</evidence>
<feature type="compositionally biased region" description="Polar residues" evidence="5">
    <location>
        <begin position="713"/>
        <end position="722"/>
    </location>
</feature>
<dbReference type="InParanoid" id="A0A409VRH0"/>
<sequence length="739" mass="80950">MDTDLVPHPTQSATSRKAVQDALEASKKLQQILTRRAEHLEERLKTIDTLLEDADVDEGEDEPGPEVLIPGAKRAAGLFPLRELLNPSSPFYDEATKRTLYTFNTKPRPMKAKEMEVLAAAVRQENERLRAYKKTQQDSSADLIDLDRNVEGLDWIRIAEKVSDSSPVKRTPTECRVIWIGSQHPGINHSEWQKAEVDQLNAIVQSSSENRKQIDWVKVAQLLGTSRTPIDCMRHGLQQQRHNWTSEADQKLIDAVQTYGIDNWQLVARNVSEYVTPSQCQGRWQKSLNPAIKRYAWTADEDDRLRKAVAGYGNSWVQVATAVPGRTNDQCRERWTEHLRPSTSTAAWTESEDKQLVELVQRLGNKWSTISSMLGNNKTGQNCRLRYERLKKKTESQALGPRIIQSHNSPQIVGPSETSQMPNAAPMVLVPPSQPASMILQSESSFGGPSSSRSSTVVSNHQTTEAIEAVTTKPRPKPRPKRSKKAEGTEQSSVADTTQLASGDPSAARVTTPQSTISQTASTEGGEAPGNDIQANYAAVTTTVSTPHLALQAHEQDGTRKGAVGSGSETSQELALDQSTVSNTLLTPSSKNQEDVGIESFRTPKKRGRPKGAPSATQDTSVSEEMGSAHDTRATPDHVAEEDVLPTGGSHKRKMSSTNIVEEQTGQGRPKKVKESRSRAENSKKQSTAQVVPAEPSYDVSKLRRGRSRKHMPSTSAVQNSEPAIDPPAAAAGDVSSGS</sequence>
<dbReference type="InterPro" id="IPR051575">
    <property type="entry name" value="Myb-like_DNA-bd"/>
</dbReference>
<feature type="domain" description="Myb-like" evidence="6">
    <location>
        <begin position="340"/>
        <end position="391"/>
    </location>
</feature>
<dbReference type="SUPFAM" id="SSF46689">
    <property type="entry name" value="Homeodomain-like"/>
    <property type="match status" value="4"/>
</dbReference>
<dbReference type="EMBL" id="NHYE01005586">
    <property type="protein sequence ID" value="PPQ68854.1"/>
    <property type="molecule type" value="Genomic_DNA"/>
</dbReference>
<evidence type="ECO:0000256" key="3">
    <source>
        <dbReference type="ARBA" id="ARBA00023163"/>
    </source>
</evidence>
<organism evidence="9 10">
    <name type="scientific">Gymnopilus dilepis</name>
    <dbReference type="NCBI Taxonomy" id="231916"/>
    <lineage>
        <taxon>Eukaryota</taxon>
        <taxon>Fungi</taxon>
        <taxon>Dikarya</taxon>
        <taxon>Basidiomycota</taxon>
        <taxon>Agaricomycotina</taxon>
        <taxon>Agaricomycetes</taxon>
        <taxon>Agaricomycetidae</taxon>
        <taxon>Agaricales</taxon>
        <taxon>Agaricineae</taxon>
        <taxon>Hymenogastraceae</taxon>
        <taxon>Gymnopilus</taxon>
    </lineage>
</organism>
<evidence type="ECO:0000313" key="9">
    <source>
        <dbReference type="EMBL" id="PPQ68854.1"/>
    </source>
</evidence>
<feature type="domain" description="SANT" evidence="7">
    <location>
        <begin position="343"/>
        <end position="395"/>
    </location>
</feature>
<feature type="compositionally biased region" description="Polar residues" evidence="5">
    <location>
        <begin position="567"/>
        <end position="591"/>
    </location>
</feature>
<feature type="compositionally biased region" description="Polar residues" evidence="5">
    <location>
        <begin position="489"/>
        <end position="501"/>
    </location>
</feature>
<dbReference type="GO" id="GO:0019185">
    <property type="term" value="C:snRNA-activating protein complex"/>
    <property type="evidence" value="ECO:0007669"/>
    <property type="project" value="TreeGrafter"/>
</dbReference>
<keyword evidence="1" id="KW-0805">Transcription regulation</keyword>
<feature type="domain" description="HTH myb-type" evidence="8">
    <location>
        <begin position="289"/>
        <end position="343"/>
    </location>
</feature>
<dbReference type="STRING" id="231916.A0A409VRH0"/>
<dbReference type="AlphaFoldDB" id="A0A409VRH0"/>
<feature type="compositionally biased region" description="Polar residues" evidence="5">
    <location>
        <begin position="407"/>
        <end position="422"/>
    </location>
</feature>
<feature type="region of interest" description="Disordered" evidence="5">
    <location>
        <begin position="554"/>
        <end position="739"/>
    </location>
</feature>
<keyword evidence="3" id="KW-0804">Transcription</keyword>
<feature type="compositionally biased region" description="Polar residues" evidence="5">
    <location>
        <begin position="656"/>
        <end position="667"/>
    </location>
</feature>
<evidence type="ECO:0000259" key="7">
    <source>
        <dbReference type="PROSITE" id="PS51293"/>
    </source>
</evidence>
<feature type="domain" description="HTH myb-type" evidence="8">
    <location>
        <begin position="347"/>
        <end position="395"/>
    </location>
</feature>
<evidence type="ECO:0000259" key="6">
    <source>
        <dbReference type="PROSITE" id="PS50090"/>
    </source>
</evidence>
<evidence type="ECO:0000313" key="10">
    <source>
        <dbReference type="Proteomes" id="UP000284706"/>
    </source>
</evidence>
<dbReference type="InterPro" id="IPR001005">
    <property type="entry name" value="SANT/Myb"/>
</dbReference>
<proteinExistence type="predicted"/>
<comment type="caution">
    <text evidence="9">The sequence shown here is derived from an EMBL/GenBank/DDBJ whole genome shotgun (WGS) entry which is preliminary data.</text>
</comment>
<dbReference type="InterPro" id="IPR017884">
    <property type="entry name" value="SANT_dom"/>
</dbReference>
<feature type="compositionally biased region" description="Basic and acidic residues" evidence="5">
    <location>
        <begin position="627"/>
        <end position="641"/>
    </location>
</feature>
<dbReference type="PANTHER" id="PTHR46621">
    <property type="entry name" value="SNRNA-ACTIVATING PROTEIN COMPLEX SUBUNIT 4"/>
    <property type="match status" value="1"/>
</dbReference>
<dbReference type="InterPro" id="IPR017930">
    <property type="entry name" value="Myb_dom"/>
</dbReference>
<feature type="compositionally biased region" description="Basic residues" evidence="5">
    <location>
        <begin position="703"/>
        <end position="712"/>
    </location>
</feature>
<dbReference type="GO" id="GO:0000978">
    <property type="term" value="F:RNA polymerase II cis-regulatory region sequence-specific DNA binding"/>
    <property type="evidence" value="ECO:0007669"/>
    <property type="project" value="TreeGrafter"/>
</dbReference>
<keyword evidence="2" id="KW-0238">DNA-binding</keyword>
<feature type="region of interest" description="Disordered" evidence="5">
    <location>
        <begin position="407"/>
        <end position="532"/>
    </location>
</feature>
<dbReference type="GO" id="GO:0042796">
    <property type="term" value="P:snRNA transcription by RNA polymerase III"/>
    <property type="evidence" value="ECO:0007669"/>
    <property type="project" value="TreeGrafter"/>
</dbReference>
<dbReference type="GO" id="GO:0001006">
    <property type="term" value="F:RNA polymerase III type 3 promoter sequence-specific DNA binding"/>
    <property type="evidence" value="ECO:0007669"/>
    <property type="project" value="TreeGrafter"/>
</dbReference>
<feature type="domain" description="Myb-like" evidence="6">
    <location>
        <begin position="236"/>
        <end position="288"/>
    </location>
</feature>